<comment type="similarity">
    <text evidence="2">Belongs to the 5'-nucleotidase family.</text>
</comment>
<reference evidence="5" key="1">
    <citation type="journal article" date="2021" name="PeerJ">
        <title>Extensive microbial diversity within the chicken gut microbiome revealed by metagenomics and culture.</title>
        <authorList>
            <person name="Gilroy R."/>
            <person name="Ravi A."/>
            <person name="Getino M."/>
            <person name="Pursley I."/>
            <person name="Horton D.L."/>
            <person name="Alikhan N.F."/>
            <person name="Baker D."/>
            <person name="Gharbi K."/>
            <person name="Hall N."/>
            <person name="Watson M."/>
            <person name="Adriaenssens E.M."/>
            <person name="Foster-Nyarko E."/>
            <person name="Jarju S."/>
            <person name="Secka A."/>
            <person name="Antonio M."/>
            <person name="Oren A."/>
            <person name="Chaudhuri R.R."/>
            <person name="La Ragione R."/>
            <person name="Hildebrand F."/>
            <person name="Pallen M.J."/>
        </authorList>
    </citation>
    <scope>NUCLEOTIDE SEQUENCE</scope>
    <source>
        <strain evidence="5">ChiHecec2B26-12326</strain>
    </source>
</reference>
<feature type="domain" description="5'-Nucleotidase C-terminal" evidence="4">
    <location>
        <begin position="360"/>
        <end position="496"/>
    </location>
</feature>
<name>A0A9D1XRW9_9BACT</name>
<dbReference type="SUPFAM" id="SSF55816">
    <property type="entry name" value="5'-nucleotidase (syn. UDP-sugar hydrolase), C-terminal domain"/>
    <property type="match status" value="1"/>
</dbReference>
<dbReference type="GO" id="GO:0008253">
    <property type="term" value="F:5'-nucleotidase activity"/>
    <property type="evidence" value="ECO:0007669"/>
    <property type="project" value="TreeGrafter"/>
</dbReference>
<dbReference type="GO" id="GO:0000166">
    <property type="term" value="F:nucleotide binding"/>
    <property type="evidence" value="ECO:0007669"/>
    <property type="project" value="UniProtKB-KW"/>
</dbReference>
<protein>
    <submittedName>
        <fullName evidence="5">5'-nucleotidase C-terminal domain-containing protein</fullName>
    </submittedName>
</protein>
<organism evidence="5 6">
    <name type="scientific">Candidatus Parabacteroides intestinigallinarum</name>
    <dbReference type="NCBI Taxonomy" id="2838722"/>
    <lineage>
        <taxon>Bacteria</taxon>
        <taxon>Pseudomonadati</taxon>
        <taxon>Bacteroidota</taxon>
        <taxon>Bacteroidia</taxon>
        <taxon>Bacteroidales</taxon>
        <taxon>Tannerellaceae</taxon>
        <taxon>Parabacteroides</taxon>
    </lineage>
</organism>
<dbReference type="Gene3D" id="3.60.21.10">
    <property type="match status" value="1"/>
</dbReference>
<proteinExistence type="inferred from homology"/>
<dbReference type="GO" id="GO:0030288">
    <property type="term" value="C:outer membrane-bounded periplasmic space"/>
    <property type="evidence" value="ECO:0007669"/>
    <property type="project" value="TreeGrafter"/>
</dbReference>
<dbReference type="SUPFAM" id="SSF56300">
    <property type="entry name" value="Metallo-dependent phosphatases"/>
    <property type="match status" value="1"/>
</dbReference>
<dbReference type="InterPro" id="IPR006179">
    <property type="entry name" value="5_nucleotidase/apyrase"/>
</dbReference>
<gene>
    <name evidence="5" type="ORF">H9848_07005</name>
</gene>
<evidence type="ECO:0000313" key="5">
    <source>
        <dbReference type="EMBL" id="HIX86340.1"/>
    </source>
</evidence>
<dbReference type="GO" id="GO:0009166">
    <property type="term" value="P:nucleotide catabolic process"/>
    <property type="evidence" value="ECO:0007669"/>
    <property type="project" value="InterPro"/>
</dbReference>
<dbReference type="Proteomes" id="UP000823847">
    <property type="component" value="Unassembled WGS sequence"/>
</dbReference>
<dbReference type="InterPro" id="IPR004843">
    <property type="entry name" value="Calcineurin-like_PHP"/>
</dbReference>
<dbReference type="CDD" id="cd00845">
    <property type="entry name" value="MPP_UshA_N_like"/>
    <property type="match status" value="1"/>
</dbReference>
<dbReference type="AlphaFoldDB" id="A0A9D1XRW9"/>
<dbReference type="PANTHER" id="PTHR11575:SF24">
    <property type="entry name" value="5'-NUCLEOTIDASE"/>
    <property type="match status" value="1"/>
</dbReference>
<evidence type="ECO:0000256" key="1">
    <source>
        <dbReference type="ARBA" id="ARBA00022729"/>
    </source>
</evidence>
<dbReference type="InterPro" id="IPR036907">
    <property type="entry name" value="5'-Nucleotdase_C_sf"/>
</dbReference>
<dbReference type="Pfam" id="PF00149">
    <property type="entry name" value="Metallophos"/>
    <property type="match status" value="1"/>
</dbReference>
<comment type="caution">
    <text evidence="5">The sequence shown here is derived from an EMBL/GenBank/DDBJ whole genome shotgun (WGS) entry which is preliminary data.</text>
</comment>
<dbReference type="PANTHER" id="PTHR11575">
    <property type="entry name" value="5'-NUCLEOTIDASE-RELATED"/>
    <property type="match status" value="1"/>
</dbReference>
<dbReference type="EMBL" id="DXEN01000054">
    <property type="protein sequence ID" value="HIX86340.1"/>
    <property type="molecule type" value="Genomic_DNA"/>
</dbReference>
<dbReference type="InterPro" id="IPR008334">
    <property type="entry name" value="5'-Nucleotdase_C"/>
</dbReference>
<sequence>MSGATKYRARKGTRAWPFCIPFLIGLICAACAGQRKLAADEEAARVFTDTLAILSFNDFHGAFAADEAIPGAACLTRTVLDERRRYPRAIVVAGGDNLSGSYFSKMTKGEPFDEMSRTMGVEMSAIGNHEFDWGLAYLRDTAARRMPYVAANITRESDGRSPDWLAPYRIVERRLRDGSLLRVAFVGLTTTETPLKTTRAYVNGLRFVNPSRACERTIARLRQEERVDLIVVLAHIGTDMRDPRGFVEDDARDLPFIEGVDAIISGHTHEVVLRRVNDVPIVQAGVNGSHVGKLLFLIRDSAGIRRVDYMGGDTIRVAGSGHPAIRQAVGRIMDRYGLSEVLATAGETLTHDWDVNSLDFTPVGALVTSAYVHCFRERMPAYADVPVVGVNHFGGIRASLPQGPITRLRAGNVLPFGSPVVAYRFDGKRLRQLLEEGRRPAYGYLQSSDLTLTFEGERIRKMVYTGGGQAMEIADDTPCVVVLDAFITNGGDGYDASLFTGYGIEAFNRLGIVTTDAFFDYLRALREPVTTESTRMPVISVENRIFAGEKKH</sequence>
<dbReference type="PRINTS" id="PR01607">
    <property type="entry name" value="APYRASEFAMLY"/>
</dbReference>
<dbReference type="InterPro" id="IPR029052">
    <property type="entry name" value="Metallo-depent_PP-like"/>
</dbReference>
<evidence type="ECO:0000256" key="2">
    <source>
        <dbReference type="RuleBase" id="RU362119"/>
    </source>
</evidence>
<evidence type="ECO:0000259" key="3">
    <source>
        <dbReference type="Pfam" id="PF00149"/>
    </source>
</evidence>
<dbReference type="Gene3D" id="3.90.780.10">
    <property type="entry name" value="5'-Nucleotidase, C-terminal domain"/>
    <property type="match status" value="1"/>
</dbReference>
<evidence type="ECO:0000259" key="4">
    <source>
        <dbReference type="Pfam" id="PF02872"/>
    </source>
</evidence>
<dbReference type="Pfam" id="PF02872">
    <property type="entry name" value="5_nucleotid_C"/>
    <property type="match status" value="1"/>
</dbReference>
<keyword evidence="2" id="KW-0547">Nucleotide-binding</keyword>
<dbReference type="GO" id="GO:0008768">
    <property type="term" value="F:UDP-sugar diphosphatase activity"/>
    <property type="evidence" value="ECO:0007669"/>
    <property type="project" value="TreeGrafter"/>
</dbReference>
<accession>A0A9D1XRW9</accession>
<keyword evidence="1" id="KW-0732">Signal</keyword>
<evidence type="ECO:0000313" key="6">
    <source>
        <dbReference type="Proteomes" id="UP000823847"/>
    </source>
</evidence>
<reference evidence="5" key="2">
    <citation type="submission" date="2021-04" db="EMBL/GenBank/DDBJ databases">
        <authorList>
            <person name="Gilroy R."/>
        </authorList>
    </citation>
    <scope>NUCLEOTIDE SEQUENCE</scope>
    <source>
        <strain evidence="5">ChiHecec2B26-12326</strain>
    </source>
</reference>
<keyword evidence="2" id="KW-0378">Hydrolase</keyword>
<feature type="domain" description="Calcineurin-like phosphoesterase" evidence="3">
    <location>
        <begin position="53"/>
        <end position="270"/>
    </location>
</feature>